<organism evidence="1 2">
    <name type="scientific">Pythium oligandrum</name>
    <name type="common">Mycoparasitic fungus</name>
    <dbReference type="NCBI Taxonomy" id="41045"/>
    <lineage>
        <taxon>Eukaryota</taxon>
        <taxon>Sar</taxon>
        <taxon>Stramenopiles</taxon>
        <taxon>Oomycota</taxon>
        <taxon>Peronosporomycetes</taxon>
        <taxon>Pythiales</taxon>
        <taxon>Pythiaceae</taxon>
        <taxon>Pythium</taxon>
    </lineage>
</organism>
<evidence type="ECO:0000313" key="1">
    <source>
        <dbReference type="EMBL" id="TMW62472.1"/>
    </source>
</evidence>
<dbReference type="Gene3D" id="3.80.10.10">
    <property type="entry name" value="Ribonuclease Inhibitor"/>
    <property type="match status" value="1"/>
</dbReference>
<proteinExistence type="predicted"/>
<comment type="caution">
    <text evidence="1">The sequence shown here is derived from an EMBL/GenBank/DDBJ whole genome shotgun (WGS) entry which is preliminary data.</text>
</comment>
<dbReference type="InterPro" id="IPR032675">
    <property type="entry name" value="LRR_dom_sf"/>
</dbReference>
<evidence type="ECO:0000313" key="2">
    <source>
        <dbReference type="Proteomes" id="UP000794436"/>
    </source>
</evidence>
<accession>A0A8K1CI04</accession>
<keyword evidence="2" id="KW-1185">Reference proteome</keyword>
<name>A0A8K1CI04_PYTOL</name>
<protein>
    <recommendedName>
        <fullName evidence="3">F-box domain-containing protein</fullName>
    </recommendedName>
</protein>
<sequence length="629" mass="71788">MKTIASPLDKLPCAVAQLKTASSSDKLPRAMIKTAKSSNKRPWVTPTPSPFDKLPLALLQEILKMLLTKDLPAEFFVEIPEPEPVSYLTLALVCKLWHNTVTDIHSHEELSELRMRLCKPKRQDMLDFRRHITLRRTRLNTVFVKADSKDHAELLETSSLWAPMFQHTPELRALRLVEMPAEVASTIVDSASRSCPRLANIQLPGRFDSPSTSRTKLMKTVACAMERSYNSEVSEGMRVLGFPLLLGTDPHKQSTEYVENISKWCPKFRAHNIFSCGMTKEGRFMSQEQWVIDRVTWERFCASCVELDMFNWTPIPFSTEFFEIFGKHPKPALRELQLVAPANWSWDRYFKATRADPARGFGWNARNPGAIFRACPGLRRLFIRVPAQSGDGRLPMNQEIFGDDFCEALVSCCPDLTSFELLSVDGKGRGKQDTITAFTDRSLRLLGSLEFLTKLDIKAVNISGEAVFDLVMSKRRCQRTYTITVGDDSGPAKMAFFGALNTFLVLLADCNEPIPRLVMNLNNRHADSDALVDRAWSERYLWQLRVLVRLVRQRHPSLTLRIVLLKVDGESFGDILRFTMFTDGMKVPNSMELCPFDEKIEDGFYHRDYPFESIRIMALRPSDLFPEDE</sequence>
<evidence type="ECO:0008006" key="3">
    <source>
        <dbReference type="Google" id="ProtNLM"/>
    </source>
</evidence>
<dbReference type="EMBL" id="SPLM01000073">
    <property type="protein sequence ID" value="TMW62472.1"/>
    <property type="molecule type" value="Genomic_DNA"/>
</dbReference>
<dbReference type="OrthoDB" id="160573at2759"/>
<reference evidence="1" key="1">
    <citation type="submission" date="2019-03" db="EMBL/GenBank/DDBJ databases">
        <title>Long read genome sequence of the mycoparasitic Pythium oligandrum ATCC 38472 isolated from sugarbeet rhizosphere.</title>
        <authorList>
            <person name="Gaulin E."/>
        </authorList>
    </citation>
    <scope>NUCLEOTIDE SEQUENCE</scope>
    <source>
        <strain evidence="1">ATCC 38472_TT</strain>
    </source>
</reference>
<dbReference type="Proteomes" id="UP000794436">
    <property type="component" value="Unassembled WGS sequence"/>
</dbReference>
<dbReference type="AlphaFoldDB" id="A0A8K1CI04"/>
<gene>
    <name evidence="1" type="ORF">Poli38472_005090</name>
</gene>